<dbReference type="InterPro" id="IPR038673">
    <property type="entry name" value="OprB_sf"/>
</dbReference>
<evidence type="ECO:0000313" key="4">
    <source>
        <dbReference type="EMBL" id="SMG00991.1"/>
    </source>
</evidence>
<sequence>MKKTIHHLLAKSGVVTGLPLLLSLGVAQPALAQTANATPATPDNAAPASAGHAAPTPAAADQAQAATAGAADGSSAAQRAQAAPDAHPAPAPGDPPAEAPAPTGFWERSNLLGDMGGLRSKLGDHGITLNLQETSEYLTNLSGGTKRGGAYDGLTQFGFSVDTDKAFGLPGGTFNVSALQIHGTNLTQRNLQLLQTATGIEAESTTRLWELWYQQAFAGGRADVKIGQQSLDQEFMVSQYASTFINATFGWPVLPSTDMPAGGPAYPLSSLGVRLRVKASDAWTVMAGVFDGNPAGGPGDPQQLNRHGTNFNLGNGALFIGELQYALNAPPADSKAPPPAGLPGMYKLGFWYNTERFDDPRYDTNGVPLASPASNGAPATHRGNYGFYALADQMVWRPSADSPRSLNVFARVMGAPGDRNQVDFAFNAGVTLKAPFAGRDNDTAGVAIGYAKLGSRARGFDGDTGVYTTPGYPVRRAETLLEATYQYQVTPWWQLQADFQYVFRPGGGIPNPNEPGARIGNEAIIGLRTTIVF</sequence>
<dbReference type="Proteomes" id="UP000198460">
    <property type="component" value="Unassembled WGS sequence"/>
</dbReference>
<dbReference type="PANTHER" id="PTHR37944:SF1">
    <property type="entry name" value="PORIN B"/>
    <property type="match status" value="1"/>
</dbReference>
<gene>
    <name evidence="4" type="ORF">BSIN_3976</name>
</gene>
<proteinExistence type="inferred from homology"/>
<evidence type="ECO:0000256" key="3">
    <source>
        <dbReference type="SAM" id="MobiDB-lite"/>
    </source>
</evidence>
<feature type="signal peptide" evidence="2">
    <location>
        <begin position="1"/>
        <end position="32"/>
    </location>
</feature>
<accession>A0A238H6D8</accession>
<organism evidence="4 5">
    <name type="scientific">Burkholderia singularis</name>
    <dbReference type="NCBI Taxonomy" id="1503053"/>
    <lineage>
        <taxon>Bacteria</taxon>
        <taxon>Pseudomonadati</taxon>
        <taxon>Pseudomonadota</taxon>
        <taxon>Betaproteobacteria</taxon>
        <taxon>Burkholderiales</taxon>
        <taxon>Burkholderiaceae</taxon>
        <taxon>Burkholderia</taxon>
        <taxon>pseudomallei group</taxon>
    </lineage>
</organism>
<comment type="similarity">
    <text evidence="1 2">Belongs to the OprB family.</text>
</comment>
<feature type="chain" id="PRO_5011830487" evidence="2">
    <location>
        <begin position="33"/>
        <end position="533"/>
    </location>
</feature>
<dbReference type="AlphaFoldDB" id="A0A238H6D8"/>
<protein>
    <submittedName>
        <fullName evidence="4">Carbohydrate-selective porin</fullName>
    </submittedName>
</protein>
<dbReference type="InterPro" id="IPR007049">
    <property type="entry name" value="Carb-sel_porin_OprB"/>
</dbReference>
<dbReference type="GO" id="GO:0008643">
    <property type="term" value="P:carbohydrate transport"/>
    <property type="evidence" value="ECO:0007669"/>
    <property type="project" value="InterPro"/>
</dbReference>
<evidence type="ECO:0000256" key="2">
    <source>
        <dbReference type="RuleBase" id="RU363072"/>
    </source>
</evidence>
<feature type="region of interest" description="Disordered" evidence="3">
    <location>
        <begin position="35"/>
        <end position="108"/>
    </location>
</feature>
<evidence type="ECO:0000313" key="5">
    <source>
        <dbReference type="Proteomes" id="UP000198460"/>
    </source>
</evidence>
<dbReference type="GO" id="GO:0015288">
    <property type="term" value="F:porin activity"/>
    <property type="evidence" value="ECO:0007669"/>
    <property type="project" value="InterPro"/>
</dbReference>
<evidence type="ECO:0000256" key="1">
    <source>
        <dbReference type="ARBA" id="ARBA00008769"/>
    </source>
</evidence>
<name>A0A238H6D8_9BURK</name>
<dbReference type="Pfam" id="PF04966">
    <property type="entry name" value="OprB"/>
    <property type="match status" value="1"/>
</dbReference>
<feature type="compositionally biased region" description="Low complexity" evidence="3">
    <location>
        <begin position="35"/>
        <end position="86"/>
    </location>
</feature>
<keyword evidence="2" id="KW-0732">Signal</keyword>
<dbReference type="GO" id="GO:0016020">
    <property type="term" value="C:membrane"/>
    <property type="evidence" value="ECO:0007669"/>
    <property type="project" value="InterPro"/>
</dbReference>
<dbReference type="EMBL" id="FXAN01000065">
    <property type="protein sequence ID" value="SMG00991.1"/>
    <property type="molecule type" value="Genomic_DNA"/>
</dbReference>
<dbReference type="InterPro" id="IPR052932">
    <property type="entry name" value="OprB_Porin"/>
</dbReference>
<reference evidence="4 5" key="1">
    <citation type="submission" date="2017-04" db="EMBL/GenBank/DDBJ databases">
        <authorList>
            <person name="Afonso C.L."/>
            <person name="Miller P.J."/>
            <person name="Scott M.A."/>
            <person name="Spackman E."/>
            <person name="Goraichik I."/>
            <person name="Dimitrov K.M."/>
            <person name="Suarez D.L."/>
            <person name="Swayne D.E."/>
        </authorList>
    </citation>
    <scope>NUCLEOTIDE SEQUENCE [LARGE SCALE GENOMIC DNA]</scope>
    <source>
        <strain evidence="4">LMG 28154</strain>
    </source>
</reference>
<feature type="compositionally biased region" description="Pro residues" evidence="3">
    <location>
        <begin position="87"/>
        <end position="99"/>
    </location>
</feature>
<dbReference type="Gene3D" id="2.40.160.180">
    <property type="entry name" value="Carbohydrate-selective porin OprB"/>
    <property type="match status" value="1"/>
</dbReference>
<dbReference type="PANTHER" id="PTHR37944">
    <property type="entry name" value="PORIN B"/>
    <property type="match status" value="1"/>
</dbReference>
<dbReference type="RefSeq" id="WP_089341000.1">
    <property type="nucleotide sequence ID" value="NZ_FXAN01000065.1"/>
</dbReference>